<name>A0AAE9I1G1_9BURK</name>
<protein>
    <submittedName>
        <fullName evidence="1">Uncharacterized protein</fullName>
    </submittedName>
</protein>
<sequence>MDYPEYLSLFANEGDYDVTVSFRDKCQVVAKRQTTASEFLQVVSEANGGFRDRMTFDEWPFEIYKYQIDLAKRHITLYARRLEGETPTA</sequence>
<dbReference type="AlphaFoldDB" id="A0AAE9I1G1"/>
<organism evidence="1 2">
    <name type="scientific">Cupriavidus campinensis</name>
    <dbReference type="NCBI Taxonomy" id="151783"/>
    <lineage>
        <taxon>Bacteria</taxon>
        <taxon>Pseudomonadati</taxon>
        <taxon>Pseudomonadota</taxon>
        <taxon>Betaproteobacteria</taxon>
        <taxon>Burkholderiales</taxon>
        <taxon>Burkholderiaceae</taxon>
        <taxon>Cupriavidus</taxon>
    </lineage>
</organism>
<reference evidence="1" key="2">
    <citation type="submission" date="2022-05" db="EMBL/GenBank/DDBJ databases">
        <authorList>
            <person name="Kunte H.-J."/>
        </authorList>
    </citation>
    <scope>NUCLEOTIDE SEQUENCE</scope>
    <source>
        <strain evidence="1">G5</strain>
    </source>
</reference>
<accession>A0AAE9I1G1</accession>
<dbReference type="RefSeq" id="WP_250024811.1">
    <property type="nucleotide sequence ID" value="NZ_CP097330.1"/>
</dbReference>
<gene>
    <name evidence="1" type="ORF">M5D45_15235</name>
</gene>
<dbReference type="Proteomes" id="UP001056132">
    <property type="component" value="Chromosome 1"/>
</dbReference>
<dbReference type="KEGG" id="ccam:M5D45_15235"/>
<dbReference type="EMBL" id="CP097330">
    <property type="protein sequence ID" value="URF03835.1"/>
    <property type="molecule type" value="Genomic_DNA"/>
</dbReference>
<evidence type="ECO:0000313" key="2">
    <source>
        <dbReference type="Proteomes" id="UP001056132"/>
    </source>
</evidence>
<reference evidence="1" key="1">
    <citation type="journal article" date="2022" name="Microbiol. Resour. Announc.">
        <title>Genome Sequence of Cupriavidus campinensis Strain G5, a Member of a Bacterial Consortium Capable of Polyethylene Degradation.</title>
        <authorList>
            <person name="Schneider B."/>
            <person name="Pfeiffer F."/>
            <person name="Dyall-Smith M."/>
            <person name="Kunte H.J."/>
        </authorList>
    </citation>
    <scope>NUCLEOTIDE SEQUENCE</scope>
    <source>
        <strain evidence="1">G5</strain>
    </source>
</reference>
<evidence type="ECO:0000313" key="1">
    <source>
        <dbReference type="EMBL" id="URF03835.1"/>
    </source>
</evidence>
<proteinExistence type="predicted"/>